<accession>A0A1G7UG87</accession>
<sequence>MAPELHYQLILVRAEELRAQAARHHTVREAECVRTGRGVAVRRRSLFGKLANL</sequence>
<reference evidence="1 2" key="1">
    <citation type="submission" date="2016-10" db="EMBL/GenBank/DDBJ databases">
        <authorList>
            <person name="de Groot N.N."/>
        </authorList>
    </citation>
    <scope>NUCLEOTIDE SEQUENCE [LARGE SCALE GENOMIC DNA]</scope>
    <source>
        <strain evidence="1 2">CPCC 201354</strain>
    </source>
</reference>
<dbReference type="RefSeq" id="WP_176955297.1">
    <property type="nucleotide sequence ID" value="NZ_FNCN01000004.1"/>
</dbReference>
<keyword evidence="2" id="KW-1185">Reference proteome</keyword>
<dbReference type="AlphaFoldDB" id="A0A1G7UG87"/>
<organism evidence="1 2">
    <name type="scientific">Sinosporangium album</name>
    <dbReference type="NCBI Taxonomy" id="504805"/>
    <lineage>
        <taxon>Bacteria</taxon>
        <taxon>Bacillati</taxon>
        <taxon>Actinomycetota</taxon>
        <taxon>Actinomycetes</taxon>
        <taxon>Streptosporangiales</taxon>
        <taxon>Streptosporangiaceae</taxon>
        <taxon>Sinosporangium</taxon>
    </lineage>
</organism>
<evidence type="ECO:0000313" key="1">
    <source>
        <dbReference type="EMBL" id="SDG46477.1"/>
    </source>
</evidence>
<proteinExistence type="predicted"/>
<gene>
    <name evidence="1" type="ORF">SAMN05421505_104246</name>
</gene>
<protein>
    <submittedName>
        <fullName evidence="1">Uncharacterized protein</fullName>
    </submittedName>
</protein>
<dbReference type="EMBL" id="FNCN01000004">
    <property type="protein sequence ID" value="SDG46477.1"/>
    <property type="molecule type" value="Genomic_DNA"/>
</dbReference>
<name>A0A1G7UG87_9ACTN</name>
<dbReference type="Proteomes" id="UP000198923">
    <property type="component" value="Unassembled WGS sequence"/>
</dbReference>
<evidence type="ECO:0000313" key="2">
    <source>
        <dbReference type="Proteomes" id="UP000198923"/>
    </source>
</evidence>